<gene>
    <name evidence="9" type="ORF">F7725_021009</name>
</gene>
<feature type="transmembrane region" description="Helical" evidence="7">
    <location>
        <begin position="301"/>
        <end position="332"/>
    </location>
</feature>
<dbReference type="PANTHER" id="PTHR43826">
    <property type="entry name" value="GLUCOSE-6-PHOSPHATE EXCHANGER SLC37A4"/>
    <property type="match status" value="1"/>
</dbReference>
<dbReference type="InterPro" id="IPR020846">
    <property type="entry name" value="MFS_dom"/>
</dbReference>
<evidence type="ECO:0000256" key="6">
    <source>
        <dbReference type="SAM" id="MobiDB-lite"/>
    </source>
</evidence>
<evidence type="ECO:0000256" key="3">
    <source>
        <dbReference type="ARBA" id="ARBA00022692"/>
    </source>
</evidence>
<feature type="transmembrane region" description="Helical" evidence="7">
    <location>
        <begin position="231"/>
        <end position="249"/>
    </location>
</feature>
<feature type="transmembrane region" description="Helical" evidence="7">
    <location>
        <begin position="576"/>
        <end position="597"/>
    </location>
</feature>
<feature type="transmembrane region" description="Helical" evidence="7">
    <location>
        <begin position="390"/>
        <end position="410"/>
    </location>
</feature>
<accession>A0A7J5YG50</accession>
<evidence type="ECO:0000256" key="5">
    <source>
        <dbReference type="ARBA" id="ARBA00023136"/>
    </source>
</evidence>
<keyword evidence="4 7" id="KW-1133">Transmembrane helix</keyword>
<feature type="transmembrane region" description="Helical" evidence="7">
    <location>
        <begin position="422"/>
        <end position="440"/>
    </location>
</feature>
<proteinExistence type="inferred from homology"/>
<dbReference type="OrthoDB" id="3639251at2759"/>
<comment type="caution">
    <text evidence="9">The sequence shown here is derived from an EMBL/GenBank/DDBJ whole genome shotgun (WGS) entry which is preliminary data.</text>
</comment>
<name>A0A7J5YG50_DISMA</name>
<evidence type="ECO:0000256" key="1">
    <source>
        <dbReference type="ARBA" id="ARBA00004127"/>
    </source>
</evidence>
<comment type="similarity">
    <text evidence="2">Belongs to the major facilitator superfamily. Organophosphate:Pi antiporter (OPA) (TC 2.A.1.4) family.</text>
</comment>
<dbReference type="InterPro" id="IPR051337">
    <property type="entry name" value="OPA_Antiporter"/>
</dbReference>
<evidence type="ECO:0000256" key="7">
    <source>
        <dbReference type="SAM" id="Phobius"/>
    </source>
</evidence>
<dbReference type="GO" id="GO:0061513">
    <property type="term" value="F:glucose 6-phosphate:phosphate antiporter activity"/>
    <property type="evidence" value="ECO:0007669"/>
    <property type="project" value="TreeGrafter"/>
</dbReference>
<evidence type="ECO:0000259" key="8">
    <source>
        <dbReference type="PROSITE" id="PS50850"/>
    </source>
</evidence>
<feature type="transmembrane region" description="Helical" evidence="7">
    <location>
        <begin position="518"/>
        <end position="542"/>
    </location>
</feature>
<keyword evidence="5 7" id="KW-0472">Membrane</keyword>
<dbReference type="CDD" id="cd17343">
    <property type="entry name" value="MFS_SLC37A4"/>
    <property type="match status" value="1"/>
</dbReference>
<keyword evidence="3 7" id="KW-0812">Transmembrane</keyword>
<dbReference type="Gene3D" id="1.20.1250.20">
    <property type="entry name" value="MFS general substrate transporter like domains"/>
    <property type="match status" value="2"/>
</dbReference>
<keyword evidence="10" id="KW-1185">Reference proteome</keyword>
<dbReference type="EMBL" id="JAAKFY010000013">
    <property type="protein sequence ID" value="KAF3847981.1"/>
    <property type="molecule type" value="Genomic_DNA"/>
</dbReference>
<feature type="transmembrane region" description="Helical" evidence="7">
    <location>
        <begin position="491"/>
        <end position="511"/>
    </location>
</feature>
<feature type="domain" description="Major facilitator superfamily (MFS) profile" evidence="8">
    <location>
        <begin position="236"/>
        <end position="609"/>
    </location>
</feature>
<organism evidence="9 10">
    <name type="scientific">Dissostichus mawsoni</name>
    <name type="common">Antarctic cod</name>
    <dbReference type="NCBI Taxonomy" id="36200"/>
    <lineage>
        <taxon>Eukaryota</taxon>
        <taxon>Metazoa</taxon>
        <taxon>Chordata</taxon>
        <taxon>Craniata</taxon>
        <taxon>Vertebrata</taxon>
        <taxon>Euteleostomi</taxon>
        <taxon>Actinopterygii</taxon>
        <taxon>Neopterygii</taxon>
        <taxon>Teleostei</taxon>
        <taxon>Neoteleostei</taxon>
        <taxon>Acanthomorphata</taxon>
        <taxon>Eupercaria</taxon>
        <taxon>Perciformes</taxon>
        <taxon>Notothenioidei</taxon>
        <taxon>Nototheniidae</taxon>
        <taxon>Dissostichus</taxon>
    </lineage>
</organism>
<sequence length="609" mass="66803">MDTPTHLSSTRTPVLPSSSSVNARPPGGSRRQCVPLTATFMNTPYSLSLMSACLSSSSLLSLACMVSALMRMISSCRHSCFFLFFSRAWRRKRKTSQREETGFILISVSSLDPLLLAQLVDLIHGVQGPAAVHLHHGVQALLLLRQLALDLLLLLHLHVVGSLHQVLRSVAGLQLQLRQRLVLLPGQVRLKDLTLPVLRISLDQKVAARSSLVRTWDSEVIRLKSADGYGYYRGTIFLAMFVGYTLYYFNRKTFSFVMPSVMQEIELDKDDLGMITSSQSLAYAISKFISGVLSDQISARWLFSIGLCTVGCINVVFSWSSTVAAFSALWFLNGLGQGLGWPPCGRVLRKWFEPSQFGTWWAILSCSMNLAGSLGPIIATVLTQSYSWRTILSVSGMICVVASVFCLLFIKNEPSEFLLSPYLWLLSVSYLVVFGVKTAFTDWGQLFLIQDKGQSTLMGSSYMSALEVGGLLGSLAAGYQGKKIYGNPRHFILICMMVGMSVSMFLFRVTVTADSPKVWILCLGAAFGFSSYGPIALFGVIANESAPSNYCGTSHAIVALMANSNTIAKHHGWETAFWVAEVTCGITTVGFVLLRNIRTKMGQVSKKAA</sequence>
<feature type="region of interest" description="Disordered" evidence="6">
    <location>
        <begin position="1"/>
        <end position="30"/>
    </location>
</feature>
<dbReference type="AlphaFoldDB" id="A0A7J5YG50"/>
<comment type="subcellular location">
    <subcellularLocation>
        <location evidence="1">Endomembrane system</location>
        <topology evidence="1">Multi-pass membrane protein</topology>
    </subcellularLocation>
</comment>
<feature type="transmembrane region" description="Helical" evidence="7">
    <location>
        <begin position="272"/>
        <end position="289"/>
    </location>
</feature>
<dbReference type="InterPro" id="IPR021159">
    <property type="entry name" value="Sugar-P_transporter_CS"/>
</dbReference>
<dbReference type="GO" id="GO:0005789">
    <property type="term" value="C:endoplasmic reticulum membrane"/>
    <property type="evidence" value="ECO:0007669"/>
    <property type="project" value="TreeGrafter"/>
</dbReference>
<feature type="transmembrane region" description="Helical" evidence="7">
    <location>
        <begin position="45"/>
        <end position="69"/>
    </location>
</feature>
<dbReference type="GO" id="GO:0035435">
    <property type="term" value="P:phosphate ion transmembrane transport"/>
    <property type="evidence" value="ECO:0007669"/>
    <property type="project" value="TreeGrafter"/>
</dbReference>
<dbReference type="InterPro" id="IPR011701">
    <property type="entry name" value="MFS"/>
</dbReference>
<evidence type="ECO:0000256" key="2">
    <source>
        <dbReference type="ARBA" id="ARBA00009598"/>
    </source>
</evidence>
<dbReference type="PANTHER" id="PTHR43826:SF3">
    <property type="entry name" value="GLUCOSE-6-PHOSPHATE EXCHANGER SLC37A4"/>
    <property type="match status" value="1"/>
</dbReference>
<evidence type="ECO:0000313" key="10">
    <source>
        <dbReference type="Proteomes" id="UP000518266"/>
    </source>
</evidence>
<dbReference type="SUPFAM" id="SSF103473">
    <property type="entry name" value="MFS general substrate transporter"/>
    <property type="match status" value="1"/>
</dbReference>
<reference evidence="9 10" key="1">
    <citation type="submission" date="2020-03" db="EMBL/GenBank/DDBJ databases">
        <title>Dissostichus mawsoni Genome sequencing and assembly.</title>
        <authorList>
            <person name="Park H."/>
        </authorList>
    </citation>
    <scope>NUCLEOTIDE SEQUENCE [LARGE SCALE GENOMIC DNA]</scope>
    <source>
        <strain evidence="9">DM0001</strain>
        <tissue evidence="9">Muscle</tissue>
    </source>
</reference>
<protein>
    <recommendedName>
        <fullName evidence="8">Major facilitator superfamily (MFS) profile domain-containing protein</fullName>
    </recommendedName>
</protein>
<dbReference type="InterPro" id="IPR036259">
    <property type="entry name" value="MFS_trans_sf"/>
</dbReference>
<dbReference type="PROSITE" id="PS50850">
    <property type="entry name" value="MFS"/>
    <property type="match status" value="1"/>
</dbReference>
<feature type="transmembrane region" description="Helical" evidence="7">
    <location>
        <begin position="360"/>
        <end position="383"/>
    </location>
</feature>
<feature type="compositionally biased region" description="Polar residues" evidence="6">
    <location>
        <begin position="1"/>
        <end position="22"/>
    </location>
</feature>
<dbReference type="Pfam" id="PF07690">
    <property type="entry name" value="MFS_1"/>
    <property type="match status" value="1"/>
</dbReference>
<dbReference type="Proteomes" id="UP000518266">
    <property type="component" value="Unassembled WGS sequence"/>
</dbReference>
<evidence type="ECO:0000256" key="4">
    <source>
        <dbReference type="ARBA" id="ARBA00022989"/>
    </source>
</evidence>
<feature type="transmembrane region" description="Helical" evidence="7">
    <location>
        <begin position="461"/>
        <end position="479"/>
    </location>
</feature>
<dbReference type="PROSITE" id="PS00942">
    <property type="entry name" value="GLPT"/>
    <property type="match status" value="1"/>
</dbReference>
<evidence type="ECO:0000313" key="9">
    <source>
        <dbReference type="EMBL" id="KAF3847981.1"/>
    </source>
</evidence>
<dbReference type="FunFam" id="1.20.1250.20:FF:000111">
    <property type="entry name" value="Solute carrier family 37 member 4"/>
    <property type="match status" value="1"/>
</dbReference>